<dbReference type="GeneID" id="6080280"/>
<dbReference type="HOGENOM" id="CLU_103806_1_0_1"/>
<dbReference type="Proteomes" id="UP000001194">
    <property type="component" value="Unassembled WGS sequence"/>
</dbReference>
<feature type="compositionally biased region" description="Low complexity" evidence="1">
    <location>
        <begin position="23"/>
        <end position="38"/>
    </location>
</feature>
<evidence type="ECO:0000256" key="1">
    <source>
        <dbReference type="SAM" id="MobiDB-lite"/>
    </source>
</evidence>
<dbReference type="SUPFAM" id="SSF88697">
    <property type="entry name" value="PUA domain-like"/>
    <property type="match status" value="1"/>
</dbReference>
<gene>
    <name evidence="2" type="ORF">LACBIDRAFT_304054</name>
</gene>
<name>B0DKV1_LACBS</name>
<proteinExistence type="predicted"/>
<dbReference type="KEGG" id="lbc:LACBIDRAFT_304054"/>
<reference evidence="2 3" key="1">
    <citation type="journal article" date="2008" name="Nature">
        <title>The genome of Laccaria bicolor provides insights into mycorrhizal symbiosis.</title>
        <authorList>
            <person name="Martin F."/>
            <person name="Aerts A."/>
            <person name="Ahren D."/>
            <person name="Brun A."/>
            <person name="Danchin E.G.J."/>
            <person name="Duchaussoy F."/>
            <person name="Gibon J."/>
            <person name="Kohler A."/>
            <person name="Lindquist E."/>
            <person name="Pereda V."/>
            <person name="Salamov A."/>
            <person name="Shapiro H.J."/>
            <person name="Wuyts J."/>
            <person name="Blaudez D."/>
            <person name="Buee M."/>
            <person name="Brokstein P."/>
            <person name="Canbaeck B."/>
            <person name="Cohen D."/>
            <person name="Courty P.E."/>
            <person name="Coutinho P.M."/>
            <person name="Delaruelle C."/>
            <person name="Detter J.C."/>
            <person name="Deveau A."/>
            <person name="DiFazio S."/>
            <person name="Duplessis S."/>
            <person name="Fraissinet-Tachet L."/>
            <person name="Lucic E."/>
            <person name="Frey-Klett P."/>
            <person name="Fourrey C."/>
            <person name="Feussner I."/>
            <person name="Gay G."/>
            <person name="Grimwood J."/>
            <person name="Hoegger P.J."/>
            <person name="Jain P."/>
            <person name="Kilaru S."/>
            <person name="Labbe J."/>
            <person name="Lin Y.C."/>
            <person name="Legue V."/>
            <person name="Le Tacon F."/>
            <person name="Marmeisse R."/>
            <person name="Melayah D."/>
            <person name="Montanini B."/>
            <person name="Muratet M."/>
            <person name="Nehls U."/>
            <person name="Niculita-Hirzel H."/>
            <person name="Oudot-Le Secq M.P."/>
            <person name="Peter M."/>
            <person name="Quesneville H."/>
            <person name="Rajashekar B."/>
            <person name="Reich M."/>
            <person name="Rouhier N."/>
            <person name="Schmutz J."/>
            <person name="Yin T."/>
            <person name="Chalot M."/>
            <person name="Henrissat B."/>
            <person name="Kuees U."/>
            <person name="Lucas S."/>
            <person name="Van de Peer Y."/>
            <person name="Podila G.K."/>
            <person name="Polle A."/>
            <person name="Pukkila P.J."/>
            <person name="Richardson P.M."/>
            <person name="Rouze P."/>
            <person name="Sanders I.R."/>
            <person name="Stajich J.E."/>
            <person name="Tunlid A."/>
            <person name="Tuskan G."/>
            <person name="Grigoriev I.V."/>
        </authorList>
    </citation>
    <scope>NUCLEOTIDE SEQUENCE [LARGE SCALE GENOMIC DNA]</scope>
    <source>
        <strain evidence="3">S238N-H82 / ATCC MYA-4686</strain>
    </source>
</reference>
<protein>
    <submittedName>
        <fullName evidence="2">Predicted protein</fullName>
    </submittedName>
</protein>
<accession>B0DKV1</accession>
<dbReference type="EMBL" id="DS547116">
    <property type="protein sequence ID" value="EDR04804.1"/>
    <property type="molecule type" value="Genomic_DNA"/>
</dbReference>
<feature type="region of interest" description="Disordered" evidence="1">
    <location>
        <begin position="1"/>
        <end position="44"/>
    </location>
</feature>
<dbReference type="InParanoid" id="B0DKV1"/>
<evidence type="ECO:0000313" key="3">
    <source>
        <dbReference type="Proteomes" id="UP000001194"/>
    </source>
</evidence>
<dbReference type="AlphaFoldDB" id="B0DKV1"/>
<organism evidence="3">
    <name type="scientific">Laccaria bicolor (strain S238N-H82 / ATCC MYA-4686)</name>
    <name type="common">Bicoloured deceiver</name>
    <name type="synonym">Laccaria laccata var. bicolor</name>
    <dbReference type="NCBI Taxonomy" id="486041"/>
    <lineage>
        <taxon>Eukaryota</taxon>
        <taxon>Fungi</taxon>
        <taxon>Dikarya</taxon>
        <taxon>Basidiomycota</taxon>
        <taxon>Agaricomycotina</taxon>
        <taxon>Agaricomycetes</taxon>
        <taxon>Agaricomycetidae</taxon>
        <taxon>Agaricales</taxon>
        <taxon>Agaricineae</taxon>
        <taxon>Hydnangiaceae</taxon>
        <taxon>Laccaria</taxon>
    </lineage>
</organism>
<keyword evidence="3" id="KW-1185">Reference proteome</keyword>
<sequence>MPPTRTPSDAHKPATRQLTLTGKPAPAASSNPSSSSSTKKSKNPKIERVYTDAILPIKLEFTELIAARKKNHEYRTYKVRETVQRIWLYTTGATGAITHVMLTSRPKTPGQIQDPTGVGNDDFDNGLKKSEFGYPVLGLYKLKEPLKASEMRAYGIGPPQGLVYATKELVEGVPIEEMERLF</sequence>
<dbReference type="RefSeq" id="XP_001884628.1">
    <property type="nucleotide sequence ID" value="XM_001884593.1"/>
</dbReference>
<dbReference type="InterPro" id="IPR015947">
    <property type="entry name" value="PUA-like_sf"/>
</dbReference>
<evidence type="ECO:0000313" key="2">
    <source>
        <dbReference type="EMBL" id="EDR04804.1"/>
    </source>
</evidence>
<dbReference type="OrthoDB" id="2149705at2759"/>